<comment type="caution">
    <text evidence="2">The sequence shown here is derived from an EMBL/GenBank/DDBJ whole genome shotgun (WGS) entry which is preliminary data.</text>
</comment>
<dbReference type="EMBL" id="BLRV01000006">
    <property type="protein sequence ID" value="GFP20889.1"/>
    <property type="molecule type" value="Genomic_DNA"/>
</dbReference>
<evidence type="ECO:0000313" key="1">
    <source>
        <dbReference type="EMBL" id="GFP20889.1"/>
    </source>
</evidence>
<proteinExistence type="predicted"/>
<accession>A0A6V8Q9U1</accession>
<dbReference type="Proteomes" id="UP000576480">
    <property type="component" value="Unassembled WGS sequence"/>
</dbReference>
<dbReference type="Proteomes" id="UP000580051">
    <property type="component" value="Unassembled WGS sequence"/>
</dbReference>
<dbReference type="AlphaFoldDB" id="A0A6V8Q9U1"/>
<gene>
    <name evidence="1" type="ORF">HKBW3S06_00116</name>
    <name evidence="2" type="ORF">HKBW3S33_01078</name>
    <name evidence="3" type="ORF">HKBW3S43_00318</name>
</gene>
<evidence type="ECO:0000313" key="4">
    <source>
        <dbReference type="Proteomes" id="UP000576480"/>
    </source>
</evidence>
<dbReference type="Proteomes" id="UP000591948">
    <property type="component" value="Unassembled WGS sequence"/>
</dbReference>
<evidence type="ECO:0000313" key="6">
    <source>
        <dbReference type="Proteomes" id="UP000591948"/>
    </source>
</evidence>
<organism evidence="2 6">
    <name type="scientific">Candidatus Hakubella thermalkaliphila</name>
    <dbReference type="NCBI Taxonomy" id="2754717"/>
    <lineage>
        <taxon>Bacteria</taxon>
        <taxon>Bacillati</taxon>
        <taxon>Actinomycetota</taxon>
        <taxon>Actinomycetota incertae sedis</taxon>
        <taxon>Candidatus Hakubellales</taxon>
        <taxon>Candidatus Hakubellaceae</taxon>
        <taxon>Candidatus Hakubella</taxon>
    </lineage>
</organism>
<evidence type="ECO:0000313" key="5">
    <source>
        <dbReference type="Proteomes" id="UP000580051"/>
    </source>
</evidence>
<dbReference type="EMBL" id="BLRY01000054">
    <property type="protein sequence ID" value="GFP27668.1"/>
    <property type="molecule type" value="Genomic_DNA"/>
</dbReference>
<reference evidence="4 5" key="1">
    <citation type="journal article" date="2020" name="Front. Microbiol.">
        <title>Single-cell genomics of novel Actinobacteria with the Wood-Ljungdahl pathway discovered in a serpentinizing system.</title>
        <authorList>
            <person name="Merino N."/>
            <person name="Kawai M."/>
            <person name="Boyd E.S."/>
            <person name="Colman D.R."/>
            <person name="McGlynn S.E."/>
            <person name="Nealson K.H."/>
            <person name="Kurokawa K."/>
            <person name="Hongoh Y."/>
        </authorList>
    </citation>
    <scope>NUCLEOTIDE SEQUENCE [LARGE SCALE GENOMIC DNA]</scope>
    <source>
        <strain evidence="1 5">S06</strain>
        <strain evidence="2 6">S33</strain>
        <strain evidence="3 4">S43</strain>
    </source>
</reference>
<evidence type="ECO:0000313" key="2">
    <source>
        <dbReference type="EMBL" id="GFP27668.1"/>
    </source>
</evidence>
<sequence>MGRRCPRIVRAFTTFAGAKRGRMWARPGNEVERKCFVRQSGGVQIRIRRVISISRALLQDSASRVPFGGVDGRTGFCNFLGIRNSSCFRHSHSCR</sequence>
<name>A0A6V8Q9U1_9ACTN</name>
<dbReference type="EMBL" id="BLSB01000009">
    <property type="protein sequence ID" value="GFP34525.1"/>
    <property type="molecule type" value="Genomic_DNA"/>
</dbReference>
<protein>
    <submittedName>
        <fullName evidence="2">Uncharacterized protein</fullName>
    </submittedName>
</protein>
<evidence type="ECO:0000313" key="3">
    <source>
        <dbReference type="EMBL" id="GFP34525.1"/>
    </source>
</evidence>
<keyword evidence="6" id="KW-1185">Reference proteome</keyword>